<name>A0A0C3RIR4_9PORP</name>
<dbReference type="Pfam" id="PF00571">
    <property type="entry name" value="CBS"/>
    <property type="match status" value="2"/>
</dbReference>
<evidence type="ECO:0000256" key="11">
    <source>
        <dbReference type="SAM" id="Phobius"/>
    </source>
</evidence>
<dbReference type="CDD" id="cd02205">
    <property type="entry name" value="CBS_pair_SF"/>
    <property type="match status" value="1"/>
</dbReference>
<keyword evidence="9" id="KW-0407">Ion channel</keyword>
<dbReference type="InterPro" id="IPR046342">
    <property type="entry name" value="CBS_dom_sf"/>
</dbReference>
<evidence type="ECO:0000313" key="15">
    <source>
        <dbReference type="Proteomes" id="UP000031937"/>
    </source>
</evidence>
<feature type="transmembrane region" description="Helical" evidence="11">
    <location>
        <begin position="275"/>
        <end position="294"/>
    </location>
</feature>
<gene>
    <name evidence="14" type="ORF">BA92_05575</name>
    <name evidence="13" type="ORF">IE90_11610</name>
</gene>
<dbReference type="InterPro" id="IPR000644">
    <property type="entry name" value="CBS_dom"/>
</dbReference>
<evidence type="ECO:0000256" key="2">
    <source>
        <dbReference type="ARBA" id="ARBA00022448"/>
    </source>
</evidence>
<feature type="transmembrane region" description="Helical" evidence="11">
    <location>
        <begin position="350"/>
        <end position="374"/>
    </location>
</feature>
<dbReference type="CDD" id="cd00400">
    <property type="entry name" value="Voltage_gated_ClC"/>
    <property type="match status" value="1"/>
</dbReference>
<feature type="transmembrane region" description="Helical" evidence="11">
    <location>
        <begin position="324"/>
        <end position="344"/>
    </location>
</feature>
<organism evidence="14 16">
    <name type="scientific">Sanguibacteroides justesenii</name>
    <dbReference type="NCBI Taxonomy" id="1547597"/>
    <lineage>
        <taxon>Bacteria</taxon>
        <taxon>Pseudomonadati</taxon>
        <taxon>Bacteroidota</taxon>
        <taxon>Bacteroidia</taxon>
        <taxon>Bacteroidales</taxon>
        <taxon>Porphyromonadaceae</taxon>
        <taxon>Sanguibacteroides</taxon>
    </lineage>
</organism>
<reference evidence="14 16" key="1">
    <citation type="submission" date="2014-07" db="EMBL/GenBank/DDBJ databases">
        <title>Porphyromonadaceae bacterium OUH 308042 = ATCC BAA-2681 = DSM 28342 draft genome.</title>
        <authorList>
            <person name="Sydenham T.V."/>
            <person name="Hasman H."/>
            <person name="Justensen U.S."/>
        </authorList>
    </citation>
    <scope>NUCLEOTIDE SEQUENCE [LARGE SCALE GENOMIC DNA]</scope>
    <source>
        <strain evidence="14 16">OUH 308042</strain>
    </source>
</reference>
<dbReference type="SMART" id="SM00116">
    <property type="entry name" value="CBS"/>
    <property type="match status" value="2"/>
</dbReference>
<evidence type="ECO:0000256" key="10">
    <source>
        <dbReference type="PROSITE-ProRule" id="PRU00703"/>
    </source>
</evidence>
<comment type="subcellular location">
    <subcellularLocation>
        <location evidence="1">Membrane</location>
        <topology evidence="1">Multi-pass membrane protein</topology>
    </subcellularLocation>
</comment>
<dbReference type="GO" id="GO:0034707">
    <property type="term" value="C:chloride channel complex"/>
    <property type="evidence" value="ECO:0007669"/>
    <property type="project" value="UniProtKB-KW"/>
</dbReference>
<dbReference type="Proteomes" id="UP000031937">
    <property type="component" value="Unassembled WGS sequence"/>
</dbReference>
<dbReference type="SUPFAM" id="SSF81340">
    <property type="entry name" value="Clc chloride channel"/>
    <property type="match status" value="1"/>
</dbReference>
<evidence type="ECO:0000256" key="6">
    <source>
        <dbReference type="ARBA" id="ARBA00023136"/>
    </source>
</evidence>
<evidence type="ECO:0000256" key="9">
    <source>
        <dbReference type="ARBA" id="ARBA00023303"/>
    </source>
</evidence>
<accession>A0A0C3RIR4</accession>
<feature type="transmembrane region" description="Helical" evidence="11">
    <location>
        <begin position="386"/>
        <end position="409"/>
    </location>
</feature>
<keyword evidence="16" id="KW-1185">Reference proteome</keyword>
<evidence type="ECO:0000313" key="14">
    <source>
        <dbReference type="EMBL" id="KIO45914.1"/>
    </source>
</evidence>
<evidence type="ECO:0000313" key="13">
    <source>
        <dbReference type="EMBL" id="KIO43751.1"/>
    </source>
</evidence>
<dbReference type="Gene3D" id="3.10.580.10">
    <property type="entry name" value="CBS-domain"/>
    <property type="match status" value="1"/>
</dbReference>
<keyword evidence="2" id="KW-0813">Transport</keyword>
<dbReference type="Proteomes" id="UP000031980">
    <property type="component" value="Unassembled WGS sequence"/>
</dbReference>
<dbReference type="InterPro" id="IPR001807">
    <property type="entry name" value="ClC"/>
</dbReference>
<feature type="transmembrane region" description="Helical" evidence="11">
    <location>
        <begin position="66"/>
        <end position="89"/>
    </location>
</feature>
<keyword evidence="4 11" id="KW-1133">Transmembrane helix</keyword>
<keyword evidence="3 11" id="KW-0812">Transmembrane</keyword>
<evidence type="ECO:0000313" key="16">
    <source>
        <dbReference type="Proteomes" id="UP000031980"/>
    </source>
</evidence>
<feature type="transmembrane region" description="Helical" evidence="11">
    <location>
        <begin position="237"/>
        <end position="255"/>
    </location>
</feature>
<dbReference type="EMBL" id="JPIU01000037">
    <property type="protein sequence ID" value="KIO45914.1"/>
    <property type="molecule type" value="Genomic_DNA"/>
</dbReference>
<dbReference type="PANTHER" id="PTHR43427">
    <property type="entry name" value="CHLORIDE CHANNEL PROTEIN CLC-E"/>
    <property type="match status" value="1"/>
</dbReference>
<sequence length="596" mass="65911">MAESTGEKGFLGKFLMWRVRNIKEKQFIVILSILVGIVTGLAGVLLKNMVHYTHVFFTERMQVDSGSLLFFVYPFIGILLTTLFVKYFVKEDISHGVTKVLYAISRRNSMIKPHNNYSSMIASTLTIGFGGSVGTEATIVLTGASIGSNLARLFRMNYKVMTLMIGCGAAGAIAGIFKAPIAGIVFTMEVLMLDLTMASLVPLMFTAITSYVIAFFFMGDGFLFSYQITDKFAMGNFPYYVLLGVGTGLLSVYFIRMNLRVEHFLNKIKHPFKKMAIGGALLGVIIFIFPPLYGEGYTALDTMMGGQPDKLLNNTYFFDFRDKIWILPLFVIGMVFIKVIATALTNGSGGVGGVFAPSLFTGGVAGYLLAMLINLSGIREVPESHFVLAGMAGVMSGVMNAPLTAMFLIAEISGGYALLLPLMLTSVMAYLTSRGMEPYSIYARRLAMQGDLLTHNKDKAVLTLMKLNKVVETDFKTIGIDSTLGDLVKIVSKSSRNLFPVLDNDGHLLGIVLLDDIRKIMFNQEMYSKTYVRDFMIAPSVVIDIEDSMEKVMKKFEESGAWNLPVIQDHKYLGFVSKAKIFNTYRKVLIHFSDDE</sequence>
<dbReference type="InterPro" id="IPR050368">
    <property type="entry name" value="ClC-type_chloride_channel"/>
</dbReference>
<evidence type="ECO:0000259" key="12">
    <source>
        <dbReference type="PROSITE" id="PS51371"/>
    </source>
</evidence>
<feature type="domain" description="CBS" evidence="12">
    <location>
        <begin position="536"/>
        <end position="596"/>
    </location>
</feature>
<dbReference type="Gene3D" id="1.10.3080.10">
    <property type="entry name" value="Clc chloride channel"/>
    <property type="match status" value="1"/>
</dbReference>
<dbReference type="PANTHER" id="PTHR43427:SF6">
    <property type="entry name" value="CHLORIDE CHANNEL PROTEIN CLC-E"/>
    <property type="match status" value="1"/>
</dbReference>
<evidence type="ECO:0000256" key="3">
    <source>
        <dbReference type="ARBA" id="ARBA00022692"/>
    </source>
</evidence>
<feature type="transmembrane region" description="Helical" evidence="11">
    <location>
        <begin position="160"/>
        <end position="188"/>
    </location>
</feature>
<feature type="domain" description="CBS" evidence="12">
    <location>
        <begin position="471"/>
        <end position="528"/>
    </location>
</feature>
<dbReference type="GO" id="GO:0005254">
    <property type="term" value="F:chloride channel activity"/>
    <property type="evidence" value="ECO:0007669"/>
    <property type="project" value="UniProtKB-KW"/>
</dbReference>
<dbReference type="OrthoDB" id="9812438at2"/>
<dbReference type="InterPro" id="IPR014743">
    <property type="entry name" value="Cl-channel_core"/>
</dbReference>
<dbReference type="EMBL" id="JPIT01000031">
    <property type="protein sequence ID" value="KIO43751.1"/>
    <property type="molecule type" value="Genomic_DNA"/>
</dbReference>
<keyword evidence="7" id="KW-0869">Chloride channel</keyword>
<dbReference type="AlphaFoldDB" id="A0A0C3RIR4"/>
<protein>
    <submittedName>
        <fullName evidence="14">Chloride channel protein</fullName>
    </submittedName>
</protein>
<dbReference type="PRINTS" id="PR00762">
    <property type="entry name" value="CLCHANNEL"/>
</dbReference>
<dbReference type="RefSeq" id="WP_041503933.1">
    <property type="nucleotide sequence ID" value="NZ_JPIT01000031.1"/>
</dbReference>
<feature type="transmembrane region" description="Helical" evidence="11">
    <location>
        <begin position="200"/>
        <end position="225"/>
    </location>
</feature>
<evidence type="ECO:0000256" key="1">
    <source>
        <dbReference type="ARBA" id="ARBA00004141"/>
    </source>
</evidence>
<dbReference type="SUPFAM" id="SSF54631">
    <property type="entry name" value="CBS-domain pair"/>
    <property type="match status" value="1"/>
</dbReference>
<comment type="caution">
    <text evidence="14">The sequence shown here is derived from an EMBL/GenBank/DDBJ whole genome shotgun (WGS) entry which is preliminary data.</text>
</comment>
<feature type="transmembrane region" description="Helical" evidence="11">
    <location>
        <begin position="415"/>
        <end position="432"/>
    </location>
</feature>
<dbReference type="PROSITE" id="PS51371">
    <property type="entry name" value="CBS"/>
    <property type="match status" value="2"/>
</dbReference>
<dbReference type="Pfam" id="PF00654">
    <property type="entry name" value="Voltage_CLC"/>
    <property type="match status" value="1"/>
</dbReference>
<reference evidence="13 15" key="2">
    <citation type="submission" date="2014-07" db="EMBL/GenBank/DDBJ databases">
        <title>Porphyromonadaceae bacterium OUH 334697 = ATCC BAA-2682 = DSM 28341 draft genome.</title>
        <authorList>
            <person name="Sydenham T.V."/>
            <person name="Hasman H."/>
            <person name="Justesen U.S."/>
        </authorList>
    </citation>
    <scope>NUCLEOTIDE SEQUENCE [LARGE SCALE GENOMIC DNA]</scope>
    <source>
        <strain evidence="13 15">OUH 334697</strain>
    </source>
</reference>
<evidence type="ECO:0000256" key="5">
    <source>
        <dbReference type="ARBA" id="ARBA00023065"/>
    </source>
</evidence>
<evidence type="ECO:0000256" key="8">
    <source>
        <dbReference type="ARBA" id="ARBA00023214"/>
    </source>
</evidence>
<feature type="transmembrane region" description="Helical" evidence="11">
    <location>
        <begin position="27"/>
        <end position="46"/>
    </location>
</feature>
<evidence type="ECO:0000256" key="4">
    <source>
        <dbReference type="ARBA" id="ARBA00022989"/>
    </source>
</evidence>
<keyword evidence="8" id="KW-0868">Chloride</keyword>
<keyword evidence="10" id="KW-0129">CBS domain</keyword>
<evidence type="ECO:0000256" key="7">
    <source>
        <dbReference type="ARBA" id="ARBA00023173"/>
    </source>
</evidence>
<keyword evidence="5" id="KW-0406">Ion transport</keyword>
<proteinExistence type="predicted"/>
<keyword evidence="6 11" id="KW-0472">Membrane</keyword>